<sequence>MKLRNFGMEQALYQEQRKLGGIHPYHHEILYISSGKVRLTWLDQEIHTDGRALFLLPSNVPHELLTFSGGFLYFYFEFEVQENDTFPDLSVVQCWNRLQGSIAHQALNQAPSVEVLFQTMDSLKRIMETELPAHRELVEQIASHDLHKVLLLVGHVLHSSQSQSPLPLPDVEKDKRPSYNYTHSSLKEVVETLMRFMECYYKNTITLHTLSEYVHLNANYLIRIFKEYKGITPFQYLQEIRLQAAYSYLSGSHLPIKEIVTATGFQSIHYFSRAFKQKYGVSPSEWRKTVGHEDQHKNA</sequence>
<evidence type="ECO:0000256" key="2">
    <source>
        <dbReference type="ARBA" id="ARBA00023125"/>
    </source>
</evidence>
<dbReference type="InterPro" id="IPR020449">
    <property type="entry name" value="Tscrpt_reg_AraC-type_HTH"/>
</dbReference>
<dbReference type="InterPro" id="IPR011051">
    <property type="entry name" value="RmlC_Cupin_sf"/>
</dbReference>
<proteinExistence type="predicted"/>
<dbReference type="SMART" id="SM00342">
    <property type="entry name" value="HTH_ARAC"/>
    <property type="match status" value="1"/>
</dbReference>
<evidence type="ECO:0000259" key="4">
    <source>
        <dbReference type="PROSITE" id="PS01124"/>
    </source>
</evidence>
<evidence type="ECO:0000256" key="3">
    <source>
        <dbReference type="ARBA" id="ARBA00023163"/>
    </source>
</evidence>
<dbReference type="RefSeq" id="WP_209968438.1">
    <property type="nucleotide sequence ID" value="NZ_JAGGLB010000001.1"/>
</dbReference>
<dbReference type="Pfam" id="PF12833">
    <property type="entry name" value="HTH_18"/>
    <property type="match status" value="1"/>
</dbReference>
<protein>
    <submittedName>
        <fullName evidence="5">AraC-like DNA-binding protein</fullName>
    </submittedName>
</protein>
<gene>
    <name evidence="5" type="ORF">J2Z66_000083</name>
</gene>
<dbReference type="PRINTS" id="PR00032">
    <property type="entry name" value="HTHARAC"/>
</dbReference>
<keyword evidence="6" id="KW-1185">Reference proteome</keyword>
<keyword evidence="3" id="KW-0804">Transcription</keyword>
<dbReference type="InterPro" id="IPR018060">
    <property type="entry name" value="HTH_AraC"/>
</dbReference>
<dbReference type="PANTHER" id="PTHR43280:SF2">
    <property type="entry name" value="HTH-TYPE TRANSCRIPTIONAL REGULATOR EXSA"/>
    <property type="match status" value="1"/>
</dbReference>
<dbReference type="Proteomes" id="UP001519287">
    <property type="component" value="Unassembled WGS sequence"/>
</dbReference>
<dbReference type="InterPro" id="IPR009057">
    <property type="entry name" value="Homeodomain-like_sf"/>
</dbReference>
<dbReference type="SUPFAM" id="SSF51182">
    <property type="entry name" value="RmlC-like cupins"/>
    <property type="match status" value="1"/>
</dbReference>
<name>A0ABS4ILP2_9BACL</name>
<evidence type="ECO:0000313" key="5">
    <source>
        <dbReference type="EMBL" id="MBP1988488.1"/>
    </source>
</evidence>
<evidence type="ECO:0000313" key="6">
    <source>
        <dbReference type="Proteomes" id="UP001519287"/>
    </source>
</evidence>
<keyword evidence="1" id="KW-0805">Transcription regulation</keyword>
<evidence type="ECO:0000256" key="1">
    <source>
        <dbReference type="ARBA" id="ARBA00023015"/>
    </source>
</evidence>
<dbReference type="EMBL" id="JAGGLB010000001">
    <property type="protein sequence ID" value="MBP1988488.1"/>
    <property type="molecule type" value="Genomic_DNA"/>
</dbReference>
<dbReference type="SUPFAM" id="SSF46689">
    <property type="entry name" value="Homeodomain-like"/>
    <property type="match status" value="2"/>
</dbReference>
<dbReference type="PROSITE" id="PS01124">
    <property type="entry name" value="HTH_ARAC_FAMILY_2"/>
    <property type="match status" value="1"/>
</dbReference>
<dbReference type="Gene3D" id="1.10.10.60">
    <property type="entry name" value="Homeodomain-like"/>
    <property type="match status" value="2"/>
</dbReference>
<dbReference type="PANTHER" id="PTHR43280">
    <property type="entry name" value="ARAC-FAMILY TRANSCRIPTIONAL REGULATOR"/>
    <property type="match status" value="1"/>
</dbReference>
<reference evidence="5 6" key="1">
    <citation type="submission" date="2021-03" db="EMBL/GenBank/DDBJ databases">
        <title>Genomic Encyclopedia of Type Strains, Phase IV (KMG-IV): sequencing the most valuable type-strain genomes for metagenomic binning, comparative biology and taxonomic classification.</title>
        <authorList>
            <person name="Goeker M."/>
        </authorList>
    </citation>
    <scope>NUCLEOTIDE SEQUENCE [LARGE SCALE GENOMIC DNA]</scope>
    <source>
        <strain evidence="5 6">DSM 26048</strain>
    </source>
</reference>
<feature type="domain" description="HTH araC/xylS-type" evidence="4">
    <location>
        <begin position="191"/>
        <end position="289"/>
    </location>
</feature>
<organism evidence="5 6">
    <name type="scientific">Paenibacillus eucommiae</name>
    <dbReference type="NCBI Taxonomy" id="1355755"/>
    <lineage>
        <taxon>Bacteria</taxon>
        <taxon>Bacillati</taxon>
        <taxon>Bacillota</taxon>
        <taxon>Bacilli</taxon>
        <taxon>Bacillales</taxon>
        <taxon>Paenibacillaceae</taxon>
        <taxon>Paenibacillus</taxon>
    </lineage>
</organism>
<accession>A0ABS4ILP2</accession>
<keyword evidence="2" id="KW-0238">DNA-binding</keyword>
<comment type="caution">
    <text evidence="5">The sequence shown here is derived from an EMBL/GenBank/DDBJ whole genome shotgun (WGS) entry which is preliminary data.</text>
</comment>